<dbReference type="Proteomes" id="UP000006233">
    <property type="component" value="Unassembled WGS sequence"/>
</dbReference>
<proteinExistence type="predicted"/>
<organism evidence="1 2">
    <name type="scientific">Leptotrichia hofstadii F0254</name>
    <dbReference type="NCBI Taxonomy" id="634994"/>
    <lineage>
        <taxon>Bacteria</taxon>
        <taxon>Fusobacteriati</taxon>
        <taxon>Fusobacteriota</taxon>
        <taxon>Fusobacteriia</taxon>
        <taxon>Fusobacteriales</taxon>
        <taxon>Leptotrichiaceae</taxon>
        <taxon>Leptotrichia</taxon>
    </lineage>
</organism>
<evidence type="ECO:0000313" key="1">
    <source>
        <dbReference type="EMBL" id="EEX73946.1"/>
    </source>
</evidence>
<accession>C9MZW9</accession>
<evidence type="ECO:0000313" key="2">
    <source>
        <dbReference type="Proteomes" id="UP000006233"/>
    </source>
</evidence>
<gene>
    <name evidence="1" type="ORF">GCWU000323_02089</name>
</gene>
<dbReference type="AlphaFoldDB" id="C9MZW9"/>
<dbReference type="HOGENOM" id="CLU_088154_0_0_0"/>
<dbReference type="STRING" id="634994.GCWU000323_02089"/>
<comment type="caution">
    <text evidence="1">The sequence shown here is derived from an EMBL/GenBank/DDBJ whole genome shotgun (WGS) entry which is preliminary data.</text>
</comment>
<name>C9MZW9_9FUSO</name>
<protein>
    <submittedName>
        <fullName evidence="1">CPW-WPC domain protein</fullName>
    </submittedName>
</protein>
<dbReference type="EMBL" id="ACVB02000024">
    <property type="protein sequence ID" value="EEX73946.1"/>
    <property type="molecule type" value="Genomic_DNA"/>
</dbReference>
<sequence>MQNILKLVFLFDFETFFINLKKGVCVVMECKVFAVKDIRENSKIVESMFLLMKKYYENMKKDKFLMDLYDKNDVFLIFESDELKGFSTIKKMELNIENGKDSEKKRIAGFFSGDTIIEKGFSWGIEFQKEWIKYCLLESEKNMKNGVKTYWFLISKGIKTYMYLPTYFKNFCPKAGYMESEMEKKIKDIYAEKIYKSRYCKENGIVKNDGTNDFLRENVVVLSEKQLKNKNIQFFLEKNPNYQKGDELVCLAEISFDNLTNLGKRVLKEIF</sequence>
<reference evidence="1 2" key="1">
    <citation type="submission" date="2009-09" db="EMBL/GenBank/DDBJ databases">
        <authorList>
            <person name="Weinstock G."/>
            <person name="Sodergren E."/>
            <person name="Clifton S."/>
            <person name="Fulton L."/>
            <person name="Fulton B."/>
            <person name="Courtney L."/>
            <person name="Fronick C."/>
            <person name="Harrison M."/>
            <person name="Strong C."/>
            <person name="Farmer C."/>
            <person name="Delahaunty K."/>
            <person name="Markovic C."/>
            <person name="Hall O."/>
            <person name="Minx P."/>
            <person name="Tomlinson C."/>
            <person name="Mitreva M."/>
            <person name="Nelson J."/>
            <person name="Hou S."/>
            <person name="Wollam A."/>
            <person name="Pepin K.H."/>
            <person name="Johnson M."/>
            <person name="Bhonagiri V."/>
            <person name="Nash W.E."/>
            <person name="Warren W."/>
            <person name="Chinwalla A."/>
            <person name="Mardis E.R."/>
            <person name="Wilson R.K."/>
        </authorList>
    </citation>
    <scope>NUCLEOTIDE SEQUENCE [LARGE SCALE GENOMIC DNA]</scope>
    <source>
        <strain evidence="1 2">F0254</strain>
    </source>
</reference>
<dbReference type="eggNOG" id="ENOG502Z8UT">
    <property type="taxonomic scope" value="Bacteria"/>
</dbReference>